<organism evidence="2 3">
    <name type="scientific">Lachnospira hominis</name>
    <name type="common">ex Liu et al. 2021</name>
    <dbReference type="NCBI Taxonomy" id="2763051"/>
    <lineage>
        <taxon>Bacteria</taxon>
        <taxon>Bacillati</taxon>
        <taxon>Bacillota</taxon>
        <taxon>Clostridia</taxon>
        <taxon>Lachnospirales</taxon>
        <taxon>Lachnospiraceae</taxon>
        <taxon>Lachnospira</taxon>
    </lineage>
</organism>
<feature type="region of interest" description="Disordered" evidence="1">
    <location>
        <begin position="28"/>
        <end position="69"/>
    </location>
</feature>
<keyword evidence="3" id="KW-1185">Reference proteome</keyword>
<proteinExistence type="predicted"/>
<feature type="compositionally biased region" description="Polar residues" evidence="1">
    <location>
        <begin position="53"/>
        <end position="62"/>
    </location>
</feature>
<evidence type="ECO:0000256" key="1">
    <source>
        <dbReference type="SAM" id="MobiDB-lite"/>
    </source>
</evidence>
<dbReference type="RefSeq" id="WP_186835975.1">
    <property type="nucleotide sequence ID" value="NZ_JACOPD010000001.1"/>
</dbReference>
<comment type="caution">
    <text evidence="2">The sequence shown here is derived from an EMBL/GenBank/DDBJ whole genome shotgun (WGS) entry which is preliminary data.</text>
</comment>
<accession>A0ABR7FWY7</accession>
<feature type="compositionally biased region" description="Low complexity" evidence="1">
    <location>
        <begin position="29"/>
        <end position="46"/>
    </location>
</feature>
<evidence type="ECO:0000313" key="3">
    <source>
        <dbReference type="Proteomes" id="UP000628463"/>
    </source>
</evidence>
<dbReference type="EMBL" id="JACOPD010000001">
    <property type="protein sequence ID" value="MBC5679709.1"/>
    <property type="molecule type" value="Genomic_DNA"/>
</dbReference>
<gene>
    <name evidence="2" type="ORF">H8S01_01860</name>
</gene>
<evidence type="ECO:0000313" key="2">
    <source>
        <dbReference type="EMBL" id="MBC5679709.1"/>
    </source>
</evidence>
<dbReference type="Proteomes" id="UP000628463">
    <property type="component" value="Unassembled WGS sequence"/>
</dbReference>
<reference evidence="2 3" key="1">
    <citation type="submission" date="2020-08" db="EMBL/GenBank/DDBJ databases">
        <title>Genome public.</title>
        <authorList>
            <person name="Liu C."/>
            <person name="Sun Q."/>
        </authorList>
    </citation>
    <scope>NUCLEOTIDE SEQUENCE [LARGE SCALE GENOMIC DNA]</scope>
    <source>
        <strain evidence="2 3">NSJ-43</strain>
    </source>
</reference>
<name>A0ABR7FWY7_9FIRM</name>
<sequence>MAIYGINQHGSQMYINSIDDSDKLNVVKDNGSIDSGSNGISDNSNSMPGDFADNQNSRNNAPKFSDPEKLFNIKKNNGFDFTEKSVKFNQDDIDKAIDDMKKEVVLEQYTYFVEPANLGTDADGTVRLKG</sequence>
<protein>
    <submittedName>
        <fullName evidence="2">Uncharacterized protein</fullName>
    </submittedName>
</protein>